<evidence type="ECO:0000313" key="6">
    <source>
        <dbReference type="Proteomes" id="UP000790580"/>
    </source>
</evidence>
<dbReference type="PANTHER" id="PTHR42939">
    <property type="entry name" value="ABC TRANSPORTER ATP-BINDING PROTEIN ALBC-RELATED"/>
    <property type="match status" value="1"/>
</dbReference>
<keyword evidence="3 5" id="KW-0067">ATP-binding</keyword>
<dbReference type="InterPro" id="IPR003439">
    <property type="entry name" value="ABC_transporter-like_ATP-bd"/>
</dbReference>
<dbReference type="EMBL" id="JAHQCR010000021">
    <property type="protein sequence ID" value="MBU9720789.1"/>
    <property type="molecule type" value="Genomic_DNA"/>
</dbReference>
<evidence type="ECO:0000259" key="4">
    <source>
        <dbReference type="PROSITE" id="PS50893"/>
    </source>
</evidence>
<dbReference type="Proteomes" id="UP000790580">
    <property type="component" value="Unassembled WGS sequence"/>
</dbReference>
<dbReference type="SMART" id="SM00382">
    <property type="entry name" value="AAA"/>
    <property type="match status" value="1"/>
</dbReference>
<keyword evidence="1" id="KW-0813">Transport</keyword>
<dbReference type="PROSITE" id="PS00211">
    <property type="entry name" value="ABC_TRANSPORTER_1"/>
    <property type="match status" value="1"/>
</dbReference>
<dbReference type="Gene3D" id="3.40.50.300">
    <property type="entry name" value="P-loop containing nucleotide triphosphate hydrolases"/>
    <property type="match status" value="1"/>
</dbReference>
<dbReference type="InterPro" id="IPR003593">
    <property type="entry name" value="AAA+_ATPase"/>
</dbReference>
<dbReference type="CDD" id="cd03230">
    <property type="entry name" value="ABC_DR_subfamily_A"/>
    <property type="match status" value="1"/>
</dbReference>
<dbReference type="SUPFAM" id="SSF52540">
    <property type="entry name" value="P-loop containing nucleoside triphosphate hydrolases"/>
    <property type="match status" value="1"/>
</dbReference>
<dbReference type="PROSITE" id="PS50893">
    <property type="entry name" value="ABC_TRANSPORTER_2"/>
    <property type="match status" value="1"/>
</dbReference>
<gene>
    <name evidence="5" type="ORF">KS407_04925</name>
</gene>
<evidence type="ECO:0000256" key="1">
    <source>
        <dbReference type="ARBA" id="ARBA00022448"/>
    </source>
</evidence>
<keyword evidence="6" id="KW-1185">Reference proteome</keyword>
<dbReference type="GO" id="GO:0005524">
    <property type="term" value="F:ATP binding"/>
    <property type="evidence" value="ECO:0007669"/>
    <property type="project" value="UniProtKB-KW"/>
</dbReference>
<accession>A0ABS6JQE8</accession>
<dbReference type="InterPro" id="IPR017871">
    <property type="entry name" value="ABC_transporter-like_CS"/>
</dbReference>
<proteinExistence type="predicted"/>
<dbReference type="InterPro" id="IPR051782">
    <property type="entry name" value="ABC_Transporter_VariousFunc"/>
</dbReference>
<sequence>MNALEVDIKYAGYPGEASIINNIQFEVKKGELVGLIGSNGSGKSTTIKGILDMLVDFEGTINFGQGEGKKYAYIPEHPSFYDELTLWEHLELAASLSEMSPGKWETRAMKIIDDFNMKDAIHQLPATFSKGMQQKIMIILAMLIEPHVYIVDEPFIGLDPRSTKQFLNYVRREKERGAGILMSTHVLDTAERHCDRLVLINQGEVVINGTMAEIREKADMQDGSLMDCFDRLMGW</sequence>
<protein>
    <submittedName>
        <fullName evidence="5">ABC transporter ATP-binding protein</fullName>
    </submittedName>
</protein>
<evidence type="ECO:0000313" key="5">
    <source>
        <dbReference type="EMBL" id="MBU9720789.1"/>
    </source>
</evidence>
<reference evidence="5 6" key="1">
    <citation type="submission" date="2021-06" db="EMBL/GenBank/DDBJ databases">
        <title>Bacillus sp. RD4P76, an endophyte from a halophyte.</title>
        <authorList>
            <person name="Sun J.-Q."/>
        </authorList>
    </citation>
    <scope>NUCLEOTIDE SEQUENCE [LARGE SCALE GENOMIC DNA]</scope>
    <source>
        <strain evidence="5 6">JCM 17098</strain>
    </source>
</reference>
<organism evidence="5 6">
    <name type="scientific">Evansella alkalicola</name>
    <dbReference type="NCBI Taxonomy" id="745819"/>
    <lineage>
        <taxon>Bacteria</taxon>
        <taxon>Bacillati</taxon>
        <taxon>Bacillota</taxon>
        <taxon>Bacilli</taxon>
        <taxon>Bacillales</taxon>
        <taxon>Bacillaceae</taxon>
        <taxon>Evansella</taxon>
    </lineage>
</organism>
<dbReference type="InterPro" id="IPR027417">
    <property type="entry name" value="P-loop_NTPase"/>
</dbReference>
<keyword evidence="2" id="KW-0547">Nucleotide-binding</keyword>
<name>A0ABS6JQE8_9BACI</name>
<dbReference type="Pfam" id="PF00005">
    <property type="entry name" value="ABC_tran"/>
    <property type="match status" value="1"/>
</dbReference>
<evidence type="ECO:0000256" key="2">
    <source>
        <dbReference type="ARBA" id="ARBA00022741"/>
    </source>
</evidence>
<evidence type="ECO:0000256" key="3">
    <source>
        <dbReference type="ARBA" id="ARBA00022840"/>
    </source>
</evidence>
<feature type="domain" description="ABC transporter" evidence="4">
    <location>
        <begin position="3"/>
        <end position="227"/>
    </location>
</feature>
<comment type="caution">
    <text evidence="5">The sequence shown here is derived from an EMBL/GenBank/DDBJ whole genome shotgun (WGS) entry which is preliminary data.</text>
</comment>
<dbReference type="PANTHER" id="PTHR42939:SF2">
    <property type="entry name" value="ABC-TYPE TRANSPORTER ATP-BINDING PROTEIN ECSA"/>
    <property type="match status" value="1"/>
</dbReference>
<dbReference type="RefSeq" id="WP_088074602.1">
    <property type="nucleotide sequence ID" value="NZ_JAHQCR010000021.1"/>
</dbReference>